<sequence>MDMMNAMVLPGIVSLDDCRTPLEFTSLPIPDPGPESRHKSRSVQESKPTRSDRPTGRWWNSSTGTSEAQR</sequence>
<organism evidence="2 3">
    <name type="scientific">Stieleria maiorica</name>
    <dbReference type="NCBI Taxonomy" id="2795974"/>
    <lineage>
        <taxon>Bacteria</taxon>
        <taxon>Pseudomonadati</taxon>
        <taxon>Planctomycetota</taxon>
        <taxon>Planctomycetia</taxon>
        <taxon>Pirellulales</taxon>
        <taxon>Pirellulaceae</taxon>
        <taxon>Stieleria</taxon>
    </lineage>
</organism>
<gene>
    <name evidence="2" type="ORF">Mal15_21630</name>
</gene>
<dbReference type="KEGG" id="smam:Mal15_21630"/>
<name>A0A5B9MCZ7_9BACT</name>
<dbReference type="AlphaFoldDB" id="A0A5B9MCZ7"/>
<feature type="compositionally biased region" description="Polar residues" evidence="1">
    <location>
        <begin position="58"/>
        <end position="70"/>
    </location>
</feature>
<dbReference type="EMBL" id="CP036264">
    <property type="protein sequence ID" value="QEF98116.1"/>
    <property type="molecule type" value="Genomic_DNA"/>
</dbReference>
<dbReference type="Proteomes" id="UP000321353">
    <property type="component" value="Chromosome"/>
</dbReference>
<evidence type="ECO:0000313" key="2">
    <source>
        <dbReference type="EMBL" id="QEF98116.1"/>
    </source>
</evidence>
<evidence type="ECO:0000256" key="1">
    <source>
        <dbReference type="SAM" id="MobiDB-lite"/>
    </source>
</evidence>
<proteinExistence type="predicted"/>
<evidence type="ECO:0000313" key="3">
    <source>
        <dbReference type="Proteomes" id="UP000321353"/>
    </source>
</evidence>
<feature type="compositionally biased region" description="Basic and acidic residues" evidence="1">
    <location>
        <begin position="34"/>
        <end position="55"/>
    </location>
</feature>
<reference evidence="2 3" key="1">
    <citation type="submission" date="2019-02" db="EMBL/GenBank/DDBJ databases">
        <title>Planctomycetal bacteria perform biofilm scaping via a novel small molecule.</title>
        <authorList>
            <person name="Jeske O."/>
            <person name="Boedeker C."/>
            <person name="Wiegand S."/>
            <person name="Breitling P."/>
            <person name="Kallscheuer N."/>
            <person name="Jogler M."/>
            <person name="Rohde M."/>
            <person name="Petersen J."/>
            <person name="Medema M.H."/>
            <person name="Surup F."/>
            <person name="Jogler C."/>
        </authorList>
    </citation>
    <scope>NUCLEOTIDE SEQUENCE [LARGE SCALE GENOMIC DNA]</scope>
    <source>
        <strain evidence="2 3">Mal15</strain>
    </source>
</reference>
<protein>
    <submittedName>
        <fullName evidence="2">Uncharacterized protein</fullName>
    </submittedName>
</protein>
<accession>A0A5B9MCZ7</accession>
<feature type="region of interest" description="Disordered" evidence="1">
    <location>
        <begin position="22"/>
        <end position="70"/>
    </location>
</feature>
<keyword evidence="3" id="KW-1185">Reference proteome</keyword>